<gene>
    <name evidence="1" type="ORF">CEXT_175751</name>
</gene>
<reference evidence="1 2" key="1">
    <citation type="submission" date="2021-06" db="EMBL/GenBank/DDBJ databases">
        <title>Caerostris extrusa draft genome.</title>
        <authorList>
            <person name="Kono N."/>
            <person name="Arakawa K."/>
        </authorList>
    </citation>
    <scope>NUCLEOTIDE SEQUENCE [LARGE SCALE GENOMIC DNA]</scope>
</reference>
<evidence type="ECO:0000313" key="1">
    <source>
        <dbReference type="EMBL" id="GIX69689.1"/>
    </source>
</evidence>
<comment type="caution">
    <text evidence="1">The sequence shown here is derived from an EMBL/GenBank/DDBJ whole genome shotgun (WGS) entry which is preliminary data.</text>
</comment>
<dbReference type="Proteomes" id="UP001054945">
    <property type="component" value="Unassembled WGS sequence"/>
</dbReference>
<sequence length="91" mass="10159">MPSLRRFWAEMDPSIIQQSEIAEIFFSAWVTREIHAANTSLRSPIIAEPAHKGHSAAAGWWNKCGLVTTNLFIASPDTMHHATSFTLLNSH</sequence>
<accession>A0AAV4MFU3</accession>
<proteinExistence type="predicted"/>
<keyword evidence="2" id="KW-1185">Reference proteome</keyword>
<dbReference type="AlphaFoldDB" id="A0AAV4MFU3"/>
<dbReference type="EMBL" id="BPLR01019607">
    <property type="protein sequence ID" value="GIX69689.1"/>
    <property type="molecule type" value="Genomic_DNA"/>
</dbReference>
<organism evidence="1 2">
    <name type="scientific">Caerostris extrusa</name>
    <name type="common">Bark spider</name>
    <name type="synonym">Caerostris bankana</name>
    <dbReference type="NCBI Taxonomy" id="172846"/>
    <lineage>
        <taxon>Eukaryota</taxon>
        <taxon>Metazoa</taxon>
        <taxon>Ecdysozoa</taxon>
        <taxon>Arthropoda</taxon>
        <taxon>Chelicerata</taxon>
        <taxon>Arachnida</taxon>
        <taxon>Araneae</taxon>
        <taxon>Araneomorphae</taxon>
        <taxon>Entelegynae</taxon>
        <taxon>Araneoidea</taxon>
        <taxon>Araneidae</taxon>
        <taxon>Caerostris</taxon>
    </lineage>
</organism>
<protein>
    <submittedName>
        <fullName evidence="1">Uncharacterized protein</fullName>
    </submittedName>
</protein>
<evidence type="ECO:0000313" key="2">
    <source>
        <dbReference type="Proteomes" id="UP001054945"/>
    </source>
</evidence>
<name>A0AAV4MFU3_CAEEX</name>